<dbReference type="Proteomes" id="UP000250235">
    <property type="component" value="Unassembled WGS sequence"/>
</dbReference>
<dbReference type="GO" id="GO:0005737">
    <property type="term" value="C:cytoplasm"/>
    <property type="evidence" value="ECO:0007669"/>
    <property type="project" value="UniProtKB-SubCell"/>
</dbReference>
<dbReference type="OrthoDB" id="2017695at2759"/>
<organism evidence="9 10">
    <name type="scientific">Dorcoceras hygrometricum</name>
    <dbReference type="NCBI Taxonomy" id="472368"/>
    <lineage>
        <taxon>Eukaryota</taxon>
        <taxon>Viridiplantae</taxon>
        <taxon>Streptophyta</taxon>
        <taxon>Embryophyta</taxon>
        <taxon>Tracheophyta</taxon>
        <taxon>Spermatophyta</taxon>
        <taxon>Magnoliopsida</taxon>
        <taxon>eudicotyledons</taxon>
        <taxon>Gunneridae</taxon>
        <taxon>Pentapetalae</taxon>
        <taxon>asterids</taxon>
        <taxon>lamiids</taxon>
        <taxon>Lamiales</taxon>
        <taxon>Gesneriaceae</taxon>
        <taxon>Didymocarpoideae</taxon>
        <taxon>Trichosporeae</taxon>
        <taxon>Loxocarpinae</taxon>
        <taxon>Dorcoceras</taxon>
    </lineage>
</organism>
<dbReference type="Gene3D" id="3.30.2170.10">
    <property type="entry name" value="archaeoglobus fulgidus dsm 4304 superfamily"/>
    <property type="match status" value="2"/>
</dbReference>
<evidence type="ECO:0000256" key="5">
    <source>
        <dbReference type="ARBA" id="ARBA00022801"/>
    </source>
</evidence>
<dbReference type="InterPro" id="IPR007581">
    <property type="entry name" value="Endonuclease-V"/>
</dbReference>
<keyword evidence="10" id="KW-1185">Reference proteome</keyword>
<keyword evidence="8" id="KW-0732">Signal</keyword>
<dbReference type="PANTHER" id="PTHR28511:SF1">
    <property type="entry name" value="ENDONUCLEASE V"/>
    <property type="match status" value="1"/>
</dbReference>
<dbReference type="Gene3D" id="1.20.5.1230">
    <property type="entry name" value="Apolipoprotein A-I"/>
    <property type="match status" value="1"/>
</dbReference>
<comment type="subcellular location">
    <subcellularLocation>
        <location evidence="1">Cytoplasm</location>
    </subcellularLocation>
</comment>
<accession>A0A2Z7AKQ1</accession>
<reference evidence="9 10" key="1">
    <citation type="journal article" date="2015" name="Proc. Natl. Acad. Sci. U.S.A.">
        <title>The resurrection genome of Boea hygrometrica: A blueprint for survival of dehydration.</title>
        <authorList>
            <person name="Xiao L."/>
            <person name="Yang G."/>
            <person name="Zhang L."/>
            <person name="Yang X."/>
            <person name="Zhao S."/>
            <person name="Ji Z."/>
            <person name="Zhou Q."/>
            <person name="Hu M."/>
            <person name="Wang Y."/>
            <person name="Chen M."/>
            <person name="Xu Y."/>
            <person name="Jin H."/>
            <person name="Xiao X."/>
            <person name="Hu G."/>
            <person name="Bao F."/>
            <person name="Hu Y."/>
            <person name="Wan P."/>
            <person name="Li L."/>
            <person name="Deng X."/>
            <person name="Kuang T."/>
            <person name="Xiang C."/>
            <person name="Zhu J.K."/>
            <person name="Oliver M.J."/>
            <person name="He Y."/>
        </authorList>
    </citation>
    <scope>NUCLEOTIDE SEQUENCE [LARGE SCALE GENOMIC DNA]</scope>
    <source>
        <strain evidence="10">cv. XS01</strain>
    </source>
</reference>
<dbReference type="SUPFAM" id="SSF58113">
    <property type="entry name" value="Apolipoprotein A-I"/>
    <property type="match status" value="1"/>
</dbReference>
<dbReference type="EMBL" id="KV016294">
    <property type="protein sequence ID" value="KZV19799.1"/>
    <property type="molecule type" value="Genomic_DNA"/>
</dbReference>
<keyword evidence="4" id="KW-0255">Endonuclease</keyword>
<evidence type="ECO:0000256" key="3">
    <source>
        <dbReference type="ARBA" id="ARBA00022722"/>
    </source>
</evidence>
<feature type="chain" id="PRO_5016343493" evidence="8">
    <location>
        <begin position="23"/>
        <end position="691"/>
    </location>
</feature>
<dbReference type="GO" id="GO:0003727">
    <property type="term" value="F:single-stranded RNA binding"/>
    <property type="evidence" value="ECO:0007669"/>
    <property type="project" value="TreeGrafter"/>
</dbReference>
<dbReference type="AlphaFoldDB" id="A0A2Z7AKQ1"/>
<feature type="signal peptide" evidence="8">
    <location>
        <begin position="1"/>
        <end position="22"/>
    </location>
</feature>
<dbReference type="PANTHER" id="PTHR28511">
    <property type="entry name" value="ENDONUCLEASE V"/>
    <property type="match status" value="1"/>
</dbReference>
<keyword evidence="3" id="KW-0540">Nuclease</keyword>
<dbReference type="GO" id="GO:0006281">
    <property type="term" value="P:DNA repair"/>
    <property type="evidence" value="ECO:0007669"/>
    <property type="project" value="InterPro"/>
</dbReference>
<evidence type="ECO:0000256" key="6">
    <source>
        <dbReference type="SAM" id="Coils"/>
    </source>
</evidence>
<sequence>MAVLKLFIFTVFLSLIVGRIAADADVPILDGDAVSRSGGHDSDVVEQLKSKIHFLESHIDEKARETKLKDEVIAAKEKIIKEKLDSIASLERDISSLQKKGNLDVTEQIRKAHAKADELEKEVEKLKTDIALRNKENDILETRSAEAEKKAAELNSKVGKLQKIYEEQKAKLRKTERALQIAEEEMMKAKFEASSKTKELMEVHGAWFPPWLAEHLFHHRSRLEKNWQLHGKPALEIMMQKAVEKKRQAEEWAAPHTDRIKNKWVPAIKEQWVVISTNAEPHVKSLSEKTIELYESSKVAVTPHIIKVQELTNPYFQKLKKFSKPYIDQAATVTRPHVDKLRVALKPYTKEAVHAYGKFLESATTYHNQVQDKVQERLKSHELTKPLATRELIWFLASALLALPIFILWKLFSAIFWIQDSLKKRLVTEDEFAWNLPINSDGFEAEEDQECGEILKYVCGVDLSFSKSDSSTACATLVVLDISTLQVVYEDSALVELRVPYIPGFFGTGTLQVVYEDSALVELRVPYIPGFLAFREAPVLLELLEKMKKKELPTYPQLLMVDGNGLLHPRGKCFGLACHLGVLADLPTIGIGKNLHHVDGLTQSKVRQMLEAEEDSSKDVFTLIGASGSALGAAIRSTRGSSKPIFISIGHRMTLTTAIKVAKFTCKFRVPEPIRQADIRSKDYLRKHGLK</sequence>
<keyword evidence="7" id="KW-0472">Membrane</keyword>
<dbReference type="HAMAP" id="MF_00801">
    <property type="entry name" value="Endonuclease_5"/>
    <property type="match status" value="1"/>
</dbReference>
<feature type="transmembrane region" description="Helical" evidence="7">
    <location>
        <begin position="392"/>
        <end position="418"/>
    </location>
</feature>
<evidence type="ECO:0000256" key="1">
    <source>
        <dbReference type="ARBA" id="ARBA00004496"/>
    </source>
</evidence>
<keyword evidence="6" id="KW-0175">Coiled coil</keyword>
<evidence type="ECO:0000256" key="4">
    <source>
        <dbReference type="ARBA" id="ARBA00022759"/>
    </source>
</evidence>
<protein>
    <submittedName>
        <fullName evidence="9">DNA repair ATPase-related family protein</fullName>
    </submittedName>
</protein>
<keyword evidence="7" id="KW-0812">Transmembrane</keyword>
<keyword evidence="2" id="KW-0963">Cytoplasm</keyword>
<dbReference type="Pfam" id="PF04493">
    <property type="entry name" value="Endonuclease_5"/>
    <property type="match status" value="2"/>
</dbReference>
<keyword evidence="5" id="KW-0378">Hydrolase</keyword>
<evidence type="ECO:0000313" key="10">
    <source>
        <dbReference type="Proteomes" id="UP000250235"/>
    </source>
</evidence>
<dbReference type="GO" id="GO:0005730">
    <property type="term" value="C:nucleolus"/>
    <property type="evidence" value="ECO:0007669"/>
    <property type="project" value="TreeGrafter"/>
</dbReference>
<evidence type="ECO:0000256" key="8">
    <source>
        <dbReference type="SAM" id="SignalP"/>
    </source>
</evidence>
<keyword evidence="7" id="KW-1133">Transmembrane helix</keyword>
<evidence type="ECO:0000313" key="9">
    <source>
        <dbReference type="EMBL" id="KZV19799.1"/>
    </source>
</evidence>
<evidence type="ECO:0000256" key="2">
    <source>
        <dbReference type="ARBA" id="ARBA00022490"/>
    </source>
</evidence>
<feature type="coiled-coil region" evidence="6">
    <location>
        <begin position="45"/>
        <end position="199"/>
    </location>
</feature>
<dbReference type="CDD" id="cd06559">
    <property type="entry name" value="Endonuclease_V"/>
    <property type="match status" value="1"/>
</dbReference>
<name>A0A2Z7AKQ1_9LAMI</name>
<dbReference type="GO" id="GO:0016891">
    <property type="term" value="F:RNA endonuclease activity producing 5'-phosphomonoesters, hydrolytic mechanism"/>
    <property type="evidence" value="ECO:0007669"/>
    <property type="project" value="TreeGrafter"/>
</dbReference>
<gene>
    <name evidence="9" type="ORF">F511_18798</name>
</gene>
<evidence type="ECO:0000256" key="7">
    <source>
        <dbReference type="SAM" id="Phobius"/>
    </source>
</evidence>
<proteinExistence type="inferred from homology"/>